<protein>
    <submittedName>
        <fullName evidence="5">Acyl-CoA thioesterase</fullName>
    </submittedName>
</protein>
<evidence type="ECO:0000256" key="3">
    <source>
        <dbReference type="PROSITE-ProRule" id="PRU01106"/>
    </source>
</evidence>
<reference evidence="6" key="1">
    <citation type="journal article" date="2019" name="Int. J. Syst. Evol. Microbiol.">
        <title>The Global Catalogue of Microorganisms (GCM) 10K type strain sequencing project: providing services to taxonomists for standard genome sequencing and annotation.</title>
        <authorList>
            <consortium name="The Broad Institute Genomics Platform"/>
            <consortium name="The Broad Institute Genome Sequencing Center for Infectious Disease"/>
            <person name="Wu L."/>
            <person name="Ma J."/>
        </authorList>
    </citation>
    <scope>NUCLEOTIDE SEQUENCE [LARGE SCALE GENOMIC DNA]</scope>
    <source>
        <strain evidence="6">JCM 17125</strain>
    </source>
</reference>
<sequence>MARGAREITLRFLAAPTDAGYSGTVGGGRVLEWIDKAGYAAAAGWSGTYSVTAYVGNVRFTRPVEVGDLVEATARVIHTGTTSMHILVTVSAGNPKDGDLRPTTDCIMVFVAVDEHGRPTPVPQLVPEDERDREWQESAVTRIGLRNEIAAAMAAQTYSDAGTAPRVVLRFLAAPTDVNWGGKVHGGIVMRWIDEAAHVLATQWTGSASNVAVYAGGVRFYRPLRIGHLVEVEARLLLTGTSSMHISVHVRSGDPSTGDLDLTTHSLIVFVPLDVDGNAVAARPWVPATNEDIALRDHAQALVEMRNEVDAERHIP</sequence>
<dbReference type="InterPro" id="IPR033120">
    <property type="entry name" value="HOTDOG_ACOT"/>
</dbReference>
<dbReference type="SUPFAM" id="SSF54637">
    <property type="entry name" value="Thioesterase/thiol ester dehydrase-isomerase"/>
    <property type="match status" value="2"/>
</dbReference>
<proteinExistence type="inferred from homology"/>
<evidence type="ECO:0000259" key="4">
    <source>
        <dbReference type="PROSITE" id="PS51770"/>
    </source>
</evidence>
<dbReference type="InterPro" id="IPR006683">
    <property type="entry name" value="Thioestr_dom"/>
</dbReference>
<feature type="domain" description="HotDog ACOT-type" evidence="4">
    <location>
        <begin position="4"/>
        <end position="116"/>
    </location>
</feature>
<dbReference type="Gene3D" id="3.10.129.10">
    <property type="entry name" value="Hotdog Thioesterase"/>
    <property type="match status" value="2"/>
</dbReference>
<dbReference type="PANTHER" id="PTHR11049:SF16">
    <property type="entry name" value="PROTEIN VDLD"/>
    <property type="match status" value="1"/>
</dbReference>
<accession>A0ABP7EG18</accession>
<organism evidence="5 6">
    <name type="scientific">Terrabacter ginsenosidimutans</name>
    <dbReference type="NCBI Taxonomy" id="490575"/>
    <lineage>
        <taxon>Bacteria</taxon>
        <taxon>Bacillati</taxon>
        <taxon>Actinomycetota</taxon>
        <taxon>Actinomycetes</taxon>
        <taxon>Micrococcales</taxon>
        <taxon>Intrasporangiaceae</taxon>
        <taxon>Terrabacter</taxon>
    </lineage>
</organism>
<dbReference type="EMBL" id="BAABDC010000008">
    <property type="protein sequence ID" value="GAA3717482.1"/>
    <property type="molecule type" value="Genomic_DNA"/>
</dbReference>
<dbReference type="CDD" id="cd03442">
    <property type="entry name" value="BFIT_BACH"/>
    <property type="match status" value="2"/>
</dbReference>
<evidence type="ECO:0000256" key="1">
    <source>
        <dbReference type="ARBA" id="ARBA00010458"/>
    </source>
</evidence>
<evidence type="ECO:0000256" key="2">
    <source>
        <dbReference type="ARBA" id="ARBA00022801"/>
    </source>
</evidence>
<dbReference type="Pfam" id="PF03061">
    <property type="entry name" value="4HBT"/>
    <property type="match status" value="2"/>
</dbReference>
<dbReference type="PANTHER" id="PTHR11049">
    <property type="entry name" value="ACYL COENZYME A THIOESTER HYDROLASE"/>
    <property type="match status" value="1"/>
</dbReference>
<dbReference type="PROSITE" id="PS51770">
    <property type="entry name" value="HOTDOG_ACOT"/>
    <property type="match status" value="2"/>
</dbReference>
<dbReference type="InterPro" id="IPR040170">
    <property type="entry name" value="Cytosol_ACT"/>
</dbReference>
<evidence type="ECO:0000313" key="6">
    <source>
        <dbReference type="Proteomes" id="UP001501468"/>
    </source>
</evidence>
<keyword evidence="6" id="KW-1185">Reference proteome</keyword>
<comment type="caution">
    <text evidence="5">The sequence shown here is derived from an EMBL/GenBank/DDBJ whole genome shotgun (WGS) entry which is preliminary data.</text>
</comment>
<keyword evidence="2 3" id="KW-0378">Hydrolase</keyword>
<dbReference type="InterPro" id="IPR029069">
    <property type="entry name" value="HotDog_dom_sf"/>
</dbReference>
<feature type="domain" description="HotDog ACOT-type" evidence="4">
    <location>
        <begin position="163"/>
        <end position="276"/>
    </location>
</feature>
<evidence type="ECO:0000313" key="5">
    <source>
        <dbReference type="EMBL" id="GAA3717482.1"/>
    </source>
</evidence>
<dbReference type="Proteomes" id="UP001501468">
    <property type="component" value="Unassembled WGS sequence"/>
</dbReference>
<dbReference type="RefSeq" id="WP_344950278.1">
    <property type="nucleotide sequence ID" value="NZ_BAABDC010000008.1"/>
</dbReference>
<gene>
    <name evidence="5" type="ORF">GCM10022399_37580</name>
</gene>
<comment type="similarity">
    <text evidence="1">Belongs to the acyl coenzyme A hydrolase family.</text>
</comment>
<name>A0ABP7EG18_9MICO</name>